<evidence type="ECO:0000256" key="1">
    <source>
        <dbReference type="SAM" id="MobiDB-lite"/>
    </source>
</evidence>
<dbReference type="eggNOG" id="ENOG502TCY9">
    <property type="taxonomic scope" value="Eukaryota"/>
</dbReference>
<dbReference type="VEuPathDB" id="VectorBase:MDOMA2_017772"/>
<dbReference type="KEGG" id="mde:101894774"/>
<feature type="compositionally biased region" description="Low complexity" evidence="1">
    <location>
        <begin position="14"/>
        <end position="26"/>
    </location>
</feature>
<dbReference type="VEuPathDB" id="VectorBase:MDOA014526"/>
<evidence type="ECO:0000313" key="2">
    <source>
        <dbReference type="EnsemblMetazoa" id="MDOA014526-PA"/>
    </source>
</evidence>
<dbReference type="AlphaFoldDB" id="A0A1I8NF40"/>
<dbReference type="EnsemblMetazoa" id="MDOA014526-RA">
    <property type="protein sequence ID" value="MDOA014526-PA"/>
    <property type="gene ID" value="MDOA014526"/>
</dbReference>
<feature type="region of interest" description="Disordered" evidence="1">
    <location>
        <begin position="113"/>
        <end position="143"/>
    </location>
</feature>
<feature type="region of interest" description="Disordered" evidence="1">
    <location>
        <begin position="184"/>
        <end position="251"/>
    </location>
</feature>
<reference evidence="2" key="1">
    <citation type="submission" date="2020-05" db="UniProtKB">
        <authorList>
            <consortium name="EnsemblMetazoa"/>
        </authorList>
    </citation>
    <scope>IDENTIFICATION</scope>
    <source>
        <strain evidence="2">Aabys</strain>
    </source>
</reference>
<feature type="region of interest" description="Disordered" evidence="1">
    <location>
        <begin position="302"/>
        <end position="348"/>
    </location>
</feature>
<sequence>MDTLSPHHKNAKVSNSSSSGCSAASSTTDIKTTLKNQRSGDSAKPSGLRSKSFLLCLGKHLGRHFSHSQHNHPHHHHHHTLSHNGHTIVYNSQEDLRSSSTDSFSLSYERNSRLDSLNNGNAGTSSLDLSSEEMNSRTSSASGCSRLSADQELDMENCTVNQPHIYIATTIYRASSSLDCHDDIADYSEADSGNSSSDENNEEEEVEEHEDRPQTENNKNCLNVNGKITQKSKSSPASVSNTPSCSLTTSSSKGLHLSRLSITSSVKSMLQHFSTVSGVTTRSLSCSSTPLRRVWDTKCRKSQTSGCSTNASSKSSSSTSSSSASSNSNSRNQSSNKKPEKKQQSILRPPIHYVYMKGMSGLYSRVPSYTVCCPYGTQQWA</sequence>
<feature type="compositionally biased region" description="Basic residues" evidence="1">
    <location>
        <begin position="1"/>
        <end position="11"/>
    </location>
</feature>
<gene>
    <name evidence="2" type="primary">101894774</name>
</gene>
<feature type="compositionally biased region" description="Acidic residues" evidence="1">
    <location>
        <begin position="199"/>
        <end position="208"/>
    </location>
</feature>
<organism evidence="2">
    <name type="scientific">Musca domestica</name>
    <name type="common">House fly</name>
    <dbReference type="NCBI Taxonomy" id="7370"/>
    <lineage>
        <taxon>Eukaryota</taxon>
        <taxon>Metazoa</taxon>
        <taxon>Ecdysozoa</taxon>
        <taxon>Arthropoda</taxon>
        <taxon>Hexapoda</taxon>
        <taxon>Insecta</taxon>
        <taxon>Pterygota</taxon>
        <taxon>Neoptera</taxon>
        <taxon>Endopterygota</taxon>
        <taxon>Diptera</taxon>
        <taxon>Brachycera</taxon>
        <taxon>Muscomorpha</taxon>
        <taxon>Muscoidea</taxon>
        <taxon>Muscidae</taxon>
        <taxon>Musca</taxon>
    </lineage>
</organism>
<accession>A0A1I8NF40</accession>
<dbReference type="RefSeq" id="XP_005189120.2">
    <property type="nucleotide sequence ID" value="XM_005189063.3"/>
</dbReference>
<name>A0A1I8NF40_MUSDO</name>
<feature type="compositionally biased region" description="Polar residues" evidence="1">
    <location>
        <begin position="27"/>
        <end position="40"/>
    </location>
</feature>
<feature type="compositionally biased region" description="Low complexity" evidence="1">
    <location>
        <begin position="308"/>
        <end position="336"/>
    </location>
</feature>
<proteinExistence type="predicted"/>
<feature type="region of interest" description="Disordered" evidence="1">
    <location>
        <begin position="1"/>
        <end position="46"/>
    </location>
</feature>
<dbReference type="OrthoDB" id="8047256at2759"/>
<feature type="compositionally biased region" description="Polar residues" evidence="1">
    <location>
        <begin position="114"/>
        <end position="143"/>
    </location>
</feature>
<feature type="compositionally biased region" description="Polar residues" evidence="1">
    <location>
        <begin position="215"/>
        <end position="251"/>
    </location>
</feature>
<protein>
    <submittedName>
        <fullName evidence="2">Uncharacterized protein</fullName>
    </submittedName>
</protein>